<evidence type="ECO:0000313" key="3">
    <source>
        <dbReference type="Proteomes" id="UP000198656"/>
    </source>
</evidence>
<dbReference type="Pfam" id="PF05116">
    <property type="entry name" value="S6PP"/>
    <property type="match status" value="1"/>
</dbReference>
<dbReference type="InterPro" id="IPR024197">
    <property type="entry name" value="TPP-like"/>
</dbReference>
<dbReference type="EMBL" id="FNCP01000012">
    <property type="protein sequence ID" value="SDH37111.1"/>
    <property type="molecule type" value="Genomic_DNA"/>
</dbReference>
<keyword evidence="3" id="KW-1185">Reference proteome</keyword>
<organism evidence="2 3">
    <name type="scientific">Desulfosporosinus hippei DSM 8344</name>
    <dbReference type="NCBI Taxonomy" id="1121419"/>
    <lineage>
        <taxon>Bacteria</taxon>
        <taxon>Bacillati</taxon>
        <taxon>Bacillota</taxon>
        <taxon>Clostridia</taxon>
        <taxon>Eubacteriales</taxon>
        <taxon>Desulfitobacteriaceae</taxon>
        <taxon>Desulfosporosinus</taxon>
    </lineage>
</organism>
<dbReference type="InterPro" id="IPR023214">
    <property type="entry name" value="HAD_sf"/>
</dbReference>
<sequence length="278" mass="32077">MRKKMMFASDLDQTLIYSQRSFMNENLQETILPVEWFENRYISYMTANSISKLKQLSREVLFIPVTTRTKIQYQRINFAEYDIFFDYAVTSNGGTIFHKGIEDQEWSRQVSAACKNCLEAADLIQRFNEIRHPSWVHPDSGKMADNLFYYCLVERDMIPVVDLAAFKLWAKEKNWELSIQGRKLYLVPNSVNKKTAVQYIKGKEGIDCSLAAGDSLLDLDMLNTADFAVAPAHGELHSLRLQKLLDLERIHFTRQHGIKAGEEILDYVADSMSKDLVV</sequence>
<dbReference type="SUPFAM" id="SSF56784">
    <property type="entry name" value="HAD-like"/>
    <property type="match status" value="1"/>
</dbReference>
<dbReference type="GO" id="GO:0003824">
    <property type="term" value="F:catalytic activity"/>
    <property type="evidence" value="ECO:0007669"/>
    <property type="project" value="UniProtKB-ARBA"/>
</dbReference>
<dbReference type="AlphaFoldDB" id="A0A1G8BV93"/>
<dbReference type="STRING" id="1121419.SAMN05443529_112129"/>
<evidence type="ECO:0000313" key="2">
    <source>
        <dbReference type="EMBL" id="SDH37111.1"/>
    </source>
</evidence>
<dbReference type="Gene3D" id="3.40.50.1000">
    <property type="entry name" value="HAD superfamily/HAD-like"/>
    <property type="match status" value="2"/>
</dbReference>
<accession>A0A1G8BV93</accession>
<dbReference type="PIRSF" id="PIRSF030802">
    <property type="entry name" value="UCP030802"/>
    <property type="match status" value="1"/>
</dbReference>
<gene>
    <name evidence="2" type="ORF">SAMN05443529_112129</name>
</gene>
<dbReference type="InterPro" id="IPR006380">
    <property type="entry name" value="SPP-like_dom"/>
</dbReference>
<dbReference type="InterPro" id="IPR036412">
    <property type="entry name" value="HAD-like_sf"/>
</dbReference>
<dbReference type="OrthoDB" id="1666512at2"/>
<dbReference type="RefSeq" id="WP_092333565.1">
    <property type="nucleotide sequence ID" value="NZ_FNCP01000012.1"/>
</dbReference>
<protein>
    <submittedName>
        <fullName evidence="2">Hydroxymethylpyrimidine pyrophosphatase</fullName>
    </submittedName>
</protein>
<dbReference type="Proteomes" id="UP000198656">
    <property type="component" value="Unassembled WGS sequence"/>
</dbReference>
<proteinExistence type="predicted"/>
<evidence type="ECO:0000259" key="1">
    <source>
        <dbReference type="Pfam" id="PF05116"/>
    </source>
</evidence>
<feature type="domain" description="Sucrose phosphatase-like" evidence="1">
    <location>
        <begin position="4"/>
        <end position="257"/>
    </location>
</feature>
<reference evidence="3" key="1">
    <citation type="submission" date="2016-10" db="EMBL/GenBank/DDBJ databases">
        <authorList>
            <person name="Varghese N."/>
            <person name="Submissions S."/>
        </authorList>
    </citation>
    <scope>NUCLEOTIDE SEQUENCE [LARGE SCALE GENOMIC DNA]</scope>
    <source>
        <strain evidence="3">DSM 8344</strain>
    </source>
</reference>
<name>A0A1G8BV93_9FIRM</name>